<accession>A0A9P8F9Y5</accession>
<sequence>QQATTNTEVFRHLFHADPDDNIRTFEDYQNFLPRNDMKQGHLYNKYMPDDEVKRALDKIRGHLVWMPLHFLENAEMAEKGLAVNYYTESIYT</sequence>
<name>A0A9P8F9Y5_AURME</name>
<dbReference type="EMBL" id="JAHFXS010002506">
    <property type="protein sequence ID" value="KAG9971988.1"/>
    <property type="molecule type" value="Genomic_DNA"/>
</dbReference>
<reference evidence="1" key="1">
    <citation type="journal article" date="2021" name="J Fungi (Basel)">
        <title>Virulence traits and population genomics of the black yeast Aureobasidium melanogenum.</title>
        <authorList>
            <person name="Cernosa A."/>
            <person name="Sun X."/>
            <person name="Gostincar C."/>
            <person name="Fang C."/>
            <person name="Gunde-Cimerman N."/>
            <person name="Song Z."/>
        </authorList>
    </citation>
    <scope>NUCLEOTIDE SEQUENCE</scope>
    <source>
        <strain evidence="1">EXF-9298</strain>
    </source>
</reference>
<evidence type="ECO:0000313" key="1">
    <source>
        <dbReference type="EMBL" id="KAG9954446.1"/>
    </source>
</evidence>
<dbReference type="EMBL" id="JAHFXS010004501">
    <property type="protein sequence ID" value="KAG9954446.1"/>
    <property type="molecule type" value="Genomic_DNA"/>
</dbReference>
<feature type="non-terminal residue" evidence="1">
    <location>
        <position position="92"/>
    </location>
</feature>
<proteinExistence type="predicted"/>
<gene>
    <name evidence="2" type="ORF">KCU98_g13530</name>
    <name evidence="1" type="ORF">KCU98_g17772</name>
</gene>
<dbReference type="AlphaFoldDB" id="A0A9P8F9Y5"/>
<organism evidence="1 3">
    <name type="scientific">Aureobasidium melanogenum</name>
    <name type="common">Aureobasidium pullulans var. melanogenum</name>
    <dbReference type="NCBI Taxonomy" id="46634"/>
    <lineage>
        <taxon>Eukaryota</taxon>
        <taxon>Fungi</taxon>
        <taxon>Dikarya</taxon>
        <taxon>Ascomycota</taxon>
        <taxon>Pezizomycotina</taxon>
        <taxon>Dothideomycetes</taxon>
        <taxon>Dothideomycetidae</taxon>
        <taxon>Dothideales</taxon>
        <taxon>Saccotheciaceae</taxon>
        <taxon>Aureobasidium</taxon>
    </lineage>
</organism>
<feature type="non-terminal residue" evidence="1">
    <location>
        <position position="1"/>
    </location>
</feature>
<evidence type="ECO:0000313" key="2">
    <source>
        <dbReference type="EMBL" id="KAG9971988.1"/>
    </source>
</evidence>
<protein>
    <submittedName>
        <fullName evidence="1">Uncharacterized protein</fullName>
    </submittedName>
</protein>
<dbReference type="Proteomes" id="UP000729357">
    <property type="component" value="Unassembled WGS sequence"/>
</dbReference>
<comment type="caution">
    <text evidence="1">The sequence shown here is derived from an EMBL/GenBank/DDBJ whole genome shotgun (WGS) entry which is preliminary data.</text>
</comment>
<keyword evidence="3" id="KW-1185">Reference proteome</keyword>
<reference evidence="1" key="2">
    <citation type="submission" date="2021-08" db="EMBL/GenBank/DDBJ databases">
        <authorList>
            <person name="Gostincar C."/>
            <person name="Sun X."/>
            <person name="Song Z."/>
            <person name="Gunde-Cimerman N."/>
        </authorList>
    </citation>
    <scope>NUCLEOTIDE SEQUENCE</scope>
    <source>
        <strain evidence="1">EXF-9298</strain>
    </source>
</reference>
<evidence type="ECO:0000313" key="3">
    <source>
        <dbReference type="Proteomes" id="UP000729357"/>
    </source>
</evidence>